<evidence type="ECO:0000313" key="2">
    <source>
        <dbReference type="EMBL" id="KAK8861917.1"/>
    </source>
</evidence>
<protein>
    <submittedName>
        <fullName evidence="2">Serine/threonine protein phosphatase</fullName>
    </submittedName>
</protein>
<dbReference type="EMBL" id="JAPCWZ010000005">
    <property type="protein sequence ID" value="KAK8861917.1"/>
    <property type="molecule type" value="Genomic_DNA"/>
</dbReference>
<feature type="region of interest" description="Disordered" evidence="1">
    <location>
        <begin position="54"/>
        <end position="75"/>
    </location>
</feature>
<feature type="compositionally biased region" description="Basic and acidic residues" evidence="1">
    <location>
        <begin position="157"/>
        <end position="182"/>
    </location>
</feature>
<evidence type="ECO:0000256" key="1">
    <source>
        <dbReference type="SAM" id="MobiDB-lite"/>
    </source>
</evidence>
<feature type="region of interest" description="Disordered" evidence="1">
    <location>
        <begin position="116"/>
        <end position="193"/>
    </location>
</feature>
<feature type="compositionally biased region" description="Acidic residues" evidence="1">
    <location>
        <begin position="118"/>
        <end position="129"/>
    </location>
</feature>
<gene>
    <name evidence="2" type="ORF">PGQ11_008152</name>
</gene>
<accession>A0ABR2IE75</accession>
<proteinExistence type="predicted"/>
<name>A0ABR2IE75_9PEZI</name>
<comment type="caution">
    <text evidence="2">The sequence shown here is derived from an EMBL/GenBank/DDBJ whole genome shotgun (WGS) entry which is preliminary data.</text>
</comment>
<keyword evidence="3" id="KW-1185">Reference proteome</keyword>
<dbReference type="Proteomes" id="UP001390339">
    <property type="component" value="Unassembled WGS sequence"/>
</dbReference>
<sequence>MSVMCDCEFHATNTYLAQAEWKVIAPIYLDIKAWVQRHTRKYIAERFRSRVRTKELDSDAEEPNTNVPSHEELRSEWDGTCSQFQEIPEYLFSLVKASVPQDDDPAVLFPIEALGDGQLEDDGSENDCADSDRLSTDAQSPPVVRSGDEGSEYEGSEYERSEDERSEDERSDGNQPEERYDGKALGTAGDCVG</sequence>
<reference evidence="2 3" key="1">
    <citation type="journal article" date="2024" name="IMA Fungus">
        <title>Apiospora arundinis, a panoply of carbohydrate-active enzymes and secondary metabolites.</title>
        <authorList>
            <person name="Sorensen T."/>
            <person name="Petersen C."/>
            <person name="Muurmann A.T."/>
            <person name="Christiansen J.V."/>
            <person name="Brundto M.L."/>
            <person name="Overgaard C.K."/>
            <person name="Boysen A.T."/>
            <person name="Wollenberg R.D."/>
            <person name="Larsen T.O."/>
            <person name="Sorensen J.L."/>
            <person name="Nielsen K.L."/>
            <person name="Sondergaard T.E."/>
        </authorList>
    </citation>
    <scope>NUCLEOTIDE SEQUENCE [LARGE SCALE GENOMIC DNA]</scope>
    <source>
        <strain evidence="2 3">AAU 773</strain>
    </source>
</reference>
<organism evidence="2 3">
    <name type="scientific">Apiospora arundinis</name>
    <dbReference type="NCBI Taxonomy" id="335852"/>
    <lineage>
        <taxon>Eukaryota</taxon>
        <taxon>Fungi</taxon>
        <taxon>Dikarya</taxon>
        <taxon>Ascomycota</taxon>
        <taxon>Pezizomycotina</taxon>
        <taxon>Sordariomycetes</taxon>
        <taxon>Xylariomycetidae</taxon>
        <taxon>Amphisphaeriales</taxon>
        <taxon>Apiosporaceae</taxon>
        <taxon>Apiospora</taxon>
    </lineage>
</organism>
<evidence type="ECO:0000313" key="3">
    <source>
        <dbReference type="Proteomes" id="UP001390339"/>
    </source>
</evidence>